<evidence type="ECO:0000313" key="15">
    <source>
        <dbReference type="Proteomes" id="UP000027822"/>
    </source>
</evidence>
<organism evidence="14 15">
    <name type="scientific">Bacillus manliponensis</name>
    <dbReference type="NCBI Taxonomy" id="574376"/>
    <lineage>
        <taxon>Bacteria</taxon>
        <taxon>Bacillati</taxon>
        <taxon>Bacillota</taxon>
        <taxon>Bacilli</taxon>
        <taxon>Bacillales</taxon>
        <taxon>Bacillaceae</taxon>
        <taxon>Bacillus</taxon>
        <taxon>Bacillus cereus group</taxon>
    </lineage>
</organism>
<keyword evidence="10 13" id="KW-0234">DNA repair</keyword>
<feature type="binding site" evidence="13">
    <location>
        <position position="59"/>
    </location>
    <ligand>
        <name>Mg(2+)</name>
        <dbReference type="ChEBI" id="CHEBI:18420"/>
    </ligand>
</feature>
<evidence type="ECO:0000256" key="6">
    <source>
        <dbReference type="ARBA" id="ARBA00022763"/>
    </source>
</evidence>
<sequence length="173" mass="19759">MIHRNRGQAFEHLINISNQMYKNARIAVMNKRPTPIKVLKTDKFGKIKESCWEAKSTVDYDGVYRGYAVCFEAKSVDVETRFDLKNIAAHQIDYLELAEKMGAICFFLIEFRKEKTIFLAPFSFIKEYVAAANAGGSKSIPRAVFNDRAYLVKSTNRALVDYIQCIDENILVG</sequence>
<evidence type="ECO:0000256" key="10">
    <source>
        <dbReference type="ARBA" id="ARBA00023204"/>
    </source>
</evidence>
<proteinExistence type="inferred from homology"/>
<keyword evidence="8 13" id="KW-0460">Magnesium</keyword>
<feature type="binding site" evidence="13">
    <location>
        <position position="91"/>
    </location>
    <ligand>
        <name>Mg(2+)</name>
        <dbReference type="ChEBI" id="CHEBI:18420"/>
    </ligand>
</feature>
<keyword evidence="7 13" id="KW-0378">Hydrolase</keyword>
<dbReference type="GO" id="GO:0003676">
    <property type="term" value="F:nucleic acid binding"/>
    <property type="evidence" value="ECO:0007669"/>
    <property type="project" value="InterPro"/>
</dbReference>
<dbReference type="GO" id="GO:0006310">
    <property type="term" value="P:DNA recombination"/>
    <property type="evidence" value="ECO:0007669"/>
    <property type="project" value="UniProtKB-UniRule"/>
</dbReference>
<dbReference type="RefSeq" id="WP_034643843.1">
    <property type="nucleotide sequence ID" value="NZ_CBCSJC010000026.1"/>
</dbReference>
<comment type="cofactor">
    <cofactor evidence="13">
        <name>Mg(2+)</name>
        <dbReference type="ChEBI" id="CHEBI:18420"/>
    </cofactor>
    <text evidence="13">Binds 1 Mg(2+) ion per subunit.</text>
</comment>
<dbReference type="EMBL" id="JOTN01000036">
    <property type="protein sequence ID" value="KEK17232.1"/>
    <property type="molecule type" value="Genomic_DNA"/>
</dbReference>
<dbReference type="PIRSF" id="PIRSF037785">
    <property type="entry name" value="RecU"/>
    <property type="match status" value="1"/>
</dbReference>
<dbReference type="InterPro" id="IPR011335">
    <property type="entry name" value="Restrct_endonuc-II-like"/>
</dbReference>
<accession>A0A073JSJ9</accession>
<dbReference type="Pfam" id="PF03838">
    <property type="entry name" value="RecU"/>
    <property type="match status" value="1"/>
</dbReference>
<dbReference type="CDD" id="cd22354">
    <property type="entry name" value="RecU-like"/>
    <property type="match status" value="1"/>
</dbReference>
<evidence type="ECO:0000256" key="9">
    <source>
        <dbReference type="ARBA" id="ARBA00023172"/>
    </source>
</evidence>
<comment type="caution">
    <text evidence="14">The sequence shown here is derived from an EMBL/GenBank/DDBJ whole genome shotgun (WGS) entry which is preliminary data.</text>
</comment>
<keyword evidence="5 13" id="KW-0255">Endonuclease</keyword>
<reference evidence="14 15" key="1">
    <citation type="submission" date="2014-06" db="EMBL/GenBank/DDBJ databases">
        <title>Draft genome sequence of Bacillus manliponensis JCM 15802 (MCCC 1A00708).</title>
        <authorList>
            <person name="Lai Q."/>
            <person name="Liu Y."/>
            <person name="Shao Z."/>
        </authorList>
    </citation>
    <scope>NUCLEOTIDE SEQUENCE [LARGE SCALE GENOMIC DNA]</scope>
    <source>
        <strain evidence="14 15">JCM 15802</strain>
    </source>
</reference>
<evidence type="ECO:0000256" key="13">
    <source>
        <dbReference type="HAMAP-Rule" id="MF_00130"/>
    </source>
</evidence>
<dbReference type="HAMAP" id="MF_00130">
    <property type="entry name" value="RecU"/>
    <property type="match status" value="1"/>
</dbReference>
<evidence type="ECO:0000256" key="12">
    <source>
        <dbReference type="ARBA" id="ARBA00029523"/>
    </source>
</evidence>
<dbReference type="AlphaFoldDB" id="A0A073JSJ9"/>
<keyword evidence="15" id="KW-1185">Reference proteome</keyword>
<keyword evidence="4 13" id="KW-0479">Metal-binding</keyword>
<keyword evidence="2 13" id="KW-0963">Cytoplasm</keyword>
<protein>
    <recommendedName>
        <fullName evidence="12 13">Holliday junction resolvase RecU</fullName>
        <ecNumber evidence="13">3.1.21.10</ecNumber>
    </recommendedName>
    <alternativeName>
        <fullName evidence="13">Recombination protein U homolog</fullName>
    </alternativeName>
</protein>
<dbReference type="InterPro" id="IPR011856">
    <property type="entry name" value="tRNA_endonuc-like_dom_sf"/>
</dbReference>
<evidence type="ECO:0000256" key="3">
    <source>
        <dbReference type="ARBA" id="ARBA00022722"/>
    </source>
</evidence>
<dbReference type="OrthoDB" id="9783592at2"/>
<dbReference type="GO" id="GO:0008821">
    <property type="term" value="F:crossover junction DNA endonuclease activity"/>
    <property type="evidence" value="ECO:0007669"/>
    <property type="project" value="UniProtKB-EC"/>
</dbReference>
<dbReference type="Gene3D" id="3.40.1350.10">
    <property type="match status" value="1"/>
</dbReference>
<evidence type="ECO:0000256" key="7">
    <source>
        <dbReference type="ARBA" id="ARBA00022801"/>
    </source>
</evidence>
<comment type="similarity">
    <text evidence="11 13">Belongs to the RecU family.</text>
</comment>
<evidence type="ECO:0000256" key="1">
    <source>
        <dbReference type="ARBA" id="ARBA00004496"/>
    </source>
</evidence>
<dbReference type="GO" id="GO:0006281">
    <property type="term" value="P:DNA repair"/>
    <property type="evidence" value="ECO:0007669"/>
    <property type="project" value="UniProtKB-UniRule"/>
</dbReference>
<gene>
    <name evidence="13" type="primary">recU</name>
    <name evidence="14" type="ORF">BAMA_16185</name>
</gene>
<dbReference type="GO" id="GO:0007059">
    <property type="term" value="P:chromosome segregation"/>
    <property type="evidence" value="ECO:0007669"/>
    <property type="project" value="UniProtKB-UniRule"/>
</dbReference>
<feature type="binding site" evidence="13">
    <location>
        <position position="72"/>
    </location>
    <ligand>
        <name>Mg(2+)</name>
        <dbReference type="ChEBI" id="CHEBI:18420"/>
    </ligand>
</feature>
<keyword evidence="3 13" id="KW-0540">Nuclease</keyword>
<dbReference type="EC" id="3.1.21.10" evidence="13"/>
<feature type="binding site" evidence="13">
    <location>
        <position position="57"/>
    </location>
    <ligand>
        <name>Mg(2+)</name>
        <dbReference type="ChEBI" id="CHEBI:18420"/>
    </ligand>
</feature>
<evidence type="ECO:0000256" key="11">
    <source>
        <dbReference type="ARBA" id="ARBA00023447"/>
    </source>
</evidence>
<comment type="function">
    <text evidence="13">Endonuclease that resolves Holliday junction intermediates in genetic recombination. Cleaves mobile four-strand junctions by introducing symmetrical nicks in paired strands. Promotes annealing of linear ssDNA with homologous dsDNA. Required for DNA repair, homologous recombination and chromosome segregation.</text>
</comment>
<feature type="site" description="Transition state stabilizer" evidence="13">
    <location>
        <position position="74"/>
    </location>
</feature>
<dbReference type="InterPro" id="IPR004612">
    <property type="entry name" value="Resolv_RecU"/>
</dbReference>
<dbReference type="GO" id="GO:0000287">
    <property type="term" value="F:magnesium ion binding"/>
    <property type="evidence" value="ECO:0007669"/>
    <property type="project" value="UniProtKB-UniRule"/>
</dbReference>
<comment type="subcellular location">
    <subcellularLocation>
        <location evidence="1 13">Cytoplasm</location>
    </subcellularLocation>
</comment>
<keyword evidence="9 13" id="KW-0233">DNA recombination</keyword>
<evidence type="ECO:0000256" key="2">
    <source>
        <dbReference type="ARBA" id="ARBA00022490"/>
    </source>
</evidence>
<evidence type="ECO:0000313" key="14">
    <source>
        <dbReference type="EMBL" id="KEK17232.1"/>
    </source>
</evidence>
<dbReference type="SUPFAM" id="SSF52980">
    <property type="entry name" value="Restriction endonuclease-like"/>
    <property type="match status" value="1"/>
</dbReference>
<evidence type="ECO:0000256" key="4">
    <source>
        <dbReference type="ARBA" id="ARBA00022723"/>
    </source>
</evidence>
<dbReference type="eggNOG" id="COG3331">
    <property type="taxonomic scope" value="Bacteria"/>
</dbReference>
<keyword evidence="6 13" id="KW-0227">DNA damage</keyword>
<evidence type="ECO:0000256" key="5">
    <source>
        <dbReference type="ARBA" id="ARBA00022759"/>
    </source>
</evidence>
<dbReference type="GO" id="GO:0005737">
    <property type="term" value="C:cytoplasm"/>
    <property type="evidence" value="ECO:0007669"/>
    <property type="project" value="UniProtKB-SubCell"/>
</dbReference>
<evidence type="ECO:0000256" key="8">
    <source>
        <dbReference type="ARBA" id="ARBA00022842"/>
    </source>
</evidence>
<dbReference type="STRING" id="574376.BAMA_16185"/>
<dbReference type="Proteomes" id="UP000027822">
    <property type="component" value="Unassembled WGS sequence"/>
</dbReference>
<comment type="catalytic activity">
    <reaction evidence="13">
        <text>Endonucleolytic cleavage at a junction such as a reciprocal single-stranded crossover between two homologous DNA duplexes (Holliday junction).</text>
        <dbReference type="EC" id="3.1.21.10"/>
    </reaction>
</comment>
<name>A0A073JSJ9_9BACI</name>